<dbReference type="PANTHER" id="PTHR11575">
    <property type="entry name" value="5'-NUCLEOTIDASE-RELATED"/>
    <property type="match status" value="1"/>
</dbReference>
<evidence type="ECO:0000313" key="3">
    <source>
        <dbReference type="Proteomes" id="UP001153148"/>
    </source>
</evidence>
<keyword evidence="1" id="KW-0479">Metal-binding</keyword>
<dbReference type="PANTHER" id="PTHR11575:SF32">
    <property type="entry name" value="APYRASE-LIKE PROTEIN"/>
    <property type="match status" value="1"/>
</dbReference>
<dbReference type="Gene3D" id="3.60.21.10">
    <property type="match status" value="1"/>
</dbReference>
<sequence>MNLTMAWKASYPSWSSANFPIVVANIDDSEEPDFQGLYNKSIVIEREGRKIGIVGYLLNSTHTIASTENLRFLGEVETVTHEVSVLKEQGADIIIALSHCGLQADKEVASVVPGLDYHRGRTFTHFALQRLDLGD</sequence>
<dbReference type="EMBL" id="CAJPIN010061628">
    <property type="protein sequence ID" value="CAG2066978.1"/>
    <property type="molecule type" value="Genomic_DNA"/>
</dbReference>
<dbReference type="SUPFAM" id="SSF56300">
    <property type="entry name" value="Metallo-dependent phosphatases"/>
    <property type="match status" value="1"/>
</dbReference>
<dbReference type="InterPro" id="IPR029052">
    <property type="entry name" value="Metallo-depent_PP-like"/>
</dbReference>
<reference evidence="2" key="1">
    <citation type="submission" date="2021-03" db="EMBL/GenBank/DDBJ databases">
        <authorList>
            <person name="Tran Van P."/>
        </authorList>
    </citation>
    <scope>NUCLEOTIDE SEQUENCE</scope>
</reference>
<proteinExistence type="predicted"/>
<accession>A0ABN7PJV7</accession>
<keyword evidence="3" id="KW-1185">Reference proteome</keyword>
<evidence type="ECO:0000256" key="1">
    <source>
        <dbReference type="ARBA" id="ARBA00022723"/>
    </source>
</evidence>
<name>A0ABN7PJV7_TIMPD</name>
<evidence type="ECO:0000313" key="2">
    <source>
        <dbReference type="EMBL" id="CAG2066978.1"/>
    </source>
</evidence>
<dbReference type="InterPro" id="IPR006179">
    <property type="entry name" value="5_nucleotidase/apyrase"/>
</dbReference>
<organism evidence="2 3">
    <name type="scientific">Timema podura</name>
    <name type="common">Walking stick</name>
    <dbReference type="NCBI Taxonomy" id="61482"/>
    <lineage>
        <taxon>Eukaryota</taxon>
        <taxon>Metazoa</taxon>
        <taxon>Ecdysozoa</taxon>
        <taxon>Arthropoda</taxon>
        <taxon>Hexapoda</taxon>
        <taxon>Insecta</taxon>
        <taxon>Pterygota</taxon>
        <taxon>Neoptera</taxon>
        <taxon>Polyneoptera</taxon>
        <taxon>Phasmatodea</taxon>
        <taxon>Timematodea</taxon>
        <taxon>Timematoidea</taxon>
        <taxon>Timematidae</taxon>
        <taxon>Timema</taxon>
    </lineage>
</organism>
<comment type="caution">
    <text evidence="2">The sequence shown here is derived from an EMBL/GenBank/DDBJ whole genome shotgun (WGS) entry which is preliminary data.</text>
</comment>
<protein>
    <submittedName>
        <fullName evidence="2">Uncharacterized protein</fullName>
    </submittedName>
</protein>
<dbReference type="Proteomes" id="UP001153148">
    <property type="component" value="Unassembled WGS sequence"/>
</dbReference>
<gene>
    <name evidence="2" type="ORF">TPAB3V08_LOCUS13921</name>
</gene>